<keyword evidence="2" id="KW-1185">Reference proteome</keyword>
<organism evidence="1 2">
    <name type="scientific">Musa troglodytarum</name>
    <name type="common">fe'i banana</name>
    <dbReference type="NCBI Taxonomy" id="320322"/>
    <lineage>
        <taxon>Eukaryota</taxon>
        <taxon>Viridiplantae</taxon>
        <taxon>Streptophyta</taxon>
        <taxon>Embryophyta</taxon>
        <taxon>Tracheophyta</taxon>
        <taxon>Spermatophyta</taxon>
        <taxon>Magnoliopsida</taxon>
        <taxon>Liliopsida</taxon>
        <taxon>Zingiberales</taxon>
        <taxon>Musaceae</taxon>
        <taxon>Musa</taxon>
    </lineage>
</organism>
<evidence type="ECO:0000313" key="2">
    <source>
        <dbReference type="Proteomes" id="UP001055439"/>
    </source>
</evidence>
<protein>
    <submittedName>
        <fullName evidence="1">Uncharacterized protein</fullName>
    </submittedName>
</protein>
<dbReference type="AlphaFoldDB" id="A0A9E7JZV9"/>
<dbReference type="Proteomes" id="UP001055439">
    <property type="component" value="Chromosome 4"/>
</dbReference>
<dbReference type="EMBL" id="CP097506">
    <property type="protein sequence ID" value="URD98371.1"/>
    <property type="molecule type" value="Genomic_DNA"/>
</dbReference>
<sequence length="120" mass="13177">MKKTEKQTSRFCRTNNSADANRIGRVWLEGFSPTTTVRRSDRVGIRIRRMIPGGETTQWQPSGQNQDRIRIRKGIGGSGRHSDHKNDPNCVRLLLVPPTRLGGGGIASSIDAAHIFLAGG</sequence>
<name>A0A9E7JZV9_9LILI</name>
<evidence type="ECO:0000313" key="1">
    <source>
        <dbReference type="EMBL" id="URD98371.1"/>
    </source>
</evidence>
<accession>A0A9E7JZV9</accession>
<proteinExistence type="predicted"/>
<gene>
    <name evidence="1" type="ORF">MUK42_33302</name>
</gene>
<reference evidence="1" key="1">
    <citation type="submission" date="2022-05" db="EMBL/GenBank/DDBJ databases">
        <title>The Musa troglodytarum L. genome provides insights into the mechanism of non-climacteric behaviour and enrichment of carotenoids.</title>
        <authorList>
            <person name="Wang J."/>
        </authorList>
    </citation>
    <scope>NUCLEOTIDE SEQUENCE</scope>
    <source>
        <tissue evidence="1">Leaf</tissue>
    </source>
</reference>